<comment type="cofactor">
    <cofactor evidence="1">
        <name>pyrroloquinoline quinone</name>
        <dbReference type="ChEBI" id="CHEBI:58442"/>
    </cofactor>
</comment>
<sequence length="595" mass="62860">MPATPNRPRRSSRAATVLLACLLSACASLSPQPLAETSGWSLHGQNLAGQRHAPQTQITPDNVGQLELKWAWSSGITATYQTTPVVVDGVMYVSLPGSHVAAIDARRGTELWRHRHVPRGGKLCCGPANRGVAVEGDTVYVGTVDGRLIALDRASGALRWDVTVADYAGAKEATGQLDREDALSKVGATGETGVGIGAAPIVHQGRVFIGINGVGYGLHPDQGLAVVGVAGRYGRPGLMAAFDARSGQRLWQFDITGPGWEGDYRPTTPDGLPLNRDLAAERAAAPAARESWRYGGGSIYASPVIDEAQGMLIFGTGNPSPQMADSSRPGDNRHTSSLVALELATGRLRWAHQQIPHDRWGYDVASPPVLVEARGPQGERIPALAQASKLGWVYVHDRRDGRPLLRSEAFVPQRNLFTPPQPGEGVVVAPGIAGGANWSPSSWDPVRELFFVGALHLPTRYTAHTVQRPDGSVLRYASAQDTPERGGTLSAIDLGAGGRLRWQLKTAEPLIGGVLSTASGLLFSGIGGGEFAAFDSRDGRKLWSHRATAGVNAPPVSFMLDGRQHIAVAAGGNALFGLAQGDVLLVFALPETASR</sequence>
<dbReference type="GO" id="GO:0016491">
    <property type="term" value="F:oxidoreductase activity"/>
    <property type="evidence" value="ECO:0007669"/>
    <property type="project" value="UniProtKB-KW"/>
</dbReference>
<evidence type="ECO:0000256" key="2">
    <source>
        <dbReference type="ARBA" id="ARBA00008156"/>
    </source>
</evidence>
<dbReference type="Proteomes" id="UP000643207">
    <property type="component" value="Unassembled WGS sequence"/>
</dbReference>
<evidence type="ECO:0000256" key="3">
    <source>
        <dbReference type="ARBA" id="ARBA00023002"/>
    </source>
</evidence>
<dbReference type="Pfam" id="PF01011">
    <property type="entry name" value="PQQ"/>
    <property type="match status" value="2"/>
</dbReference>
<dbReference type="InterPro" id="IPR011047">
    <property type="entry name" value="Quinoprotein_ADH-like_sf"/>
</dbReference>
<feature type="domain" description="Pyrrolo-quinoline quinone repeat" evidence="5">
    <location>
        <begin position="501"/>
        <end position="566"/>
    </location>
</feature>
<feature type="chain" id="PRO_5040918541" evidence="4">
    <location>
        <begin position="36"/>
        <end position="595"/>
    </location>
</feature>
<feature type="signal peptide" evidence="4">
    <location>
        <begin position="1"/>
        <end position="35"/>
    </location>
</feature>
<comment type="caution">
    <text evidence="6">The sequence shown here is derived from an EMBL/GenBank/DDBJ whole genome shotgun (WGS) entry which is preliminary data.</text>
</comment>
<dbReference type="PANTHER" id="PTHR32303:SF10">
    <property type="entry name" value="OUTER MEMBRANE PROTEIN ASSEMBLY FACTOR BAMB"/>
    <property type="match status" value="1"/>
</dbReference>
<feature type="domain" description="Pyrrolo-quinoline quinone repeat" evidence="5">
    <location>
        <begin position="40"/>
        <end position="413"/>
    </location>
</feature>
<dbReference type="PANTHER" id="PTHR32303">
    <property type="entry name" value="QUINOPROTEIN ALCOHOL DEHYDROGENASE (CYTOCHROME C)"/>
    <property type="match status" value="1"/>
</dbReference>
<dbReference type="Gene3D" id="2.140.10.10">
    <property type="entry name" value="Quinoprotein alcohol dehydrogenase-like superfamily"/>
    <property type="match status" value="1"/>
</dbReference>
<reference evidence="6 7" key="1">
    <citation type="submission" date="2021-01" db="EMBL/GenBank/DDBJ databases">
        <title>Piscinibacter sp. Jin2 Genome sequencing and assembly.</title>
        <authorList>
            <person name="Kim I."/>
        </authorList>
    </citation>
    <scope>NUCLEOTIDE SEQUENCE [LARGE SCALE GENOMIC DNA]</scope>
    <source>
        <strain evidence="6 7">Jin2</strain>
    </source>
</reference>
<comment type="similarity">
    <text evidence="2">Belongs to the bacterial PQQ dehydrogenase family.</text>
</comment>
<organism evidence="6 7">
    <name type="scientific">Aquariibacter lacus</name>
    <dbReference type="NCBI Taxonomy" id="2801332"/>
    <lineage>
        <taxon>Bacteria</taxon>
        <taxon>Pseudomonadati</taxon>
        <taxon>Pseudomonadota</taxon>
        <taxon>Betaproteobacteria</taxon>
        <taxon>Burkholderiales</taxon>
        <taxon>Sphaerotilaceae</taxon>
        <taxon>Aquariibacter</taxon>
    </lineage>
</organism>
<keyword evidence="7" id="KW-1185">Reference proteome</keyword>
<proteinExistence type="inferred from homology"/>
<keyword evidence="3" id="KW-0560">Oxidoreductase</keyword>
<dbReference type="SUPFAM" id="SSF50998">
    <property type="entry name" value="Quinoprotein alcohol dehydrogenase-like"/>
    <property type="match status" value="1"/>
</dbReference>
<evidence type="ECO:0000256" key="4">
    <source>
        <dbReference type="SAM" id="SignalP"/>
    </source>
</evidence>
<dbReference type="EMBL" id="JAERRA010000001">
    <property type="protein sequence ID" value="MBL0718560.1"/>
    <property type="molecule type" value="Genomic_DNA"/>
</dbReference>
<accession>A0A9X1BMR7</accession>
<gene>
    <name evidence="6" type="ORF">JI742_01540</name>
</gene>
<dbReference type="PROSITE" id="PS51257">
    <property type="entry name" value="PROKAR_LIPOPROTEIN"/>
    <property type="match status" value="1"/>
</dbReference>
<name>A0A9X1BMR7_9BURK</name>
<dbReference type="AlphaFoldDB" id="A0A9X1BMR7"/>
<protein>
    <submittedName>
        <fullName evidence="6">PQQ-binding-like beta-propeller repeat protein</fullName>
    </submittedName>
</protein>
<evidence type="ECO:0000313" key="6">
    <source>
        <dbReference type="EMBL" id="MBL0718560.1"/>
    </source>
</evidence>
<evidence type="ECO:0000259" key="5">
    <source>
        <dbReference type="Pfam" id="PF01011"/>
    </source>
</evidence>
<evidence type="ECO:0000313" key="7">
    <source>
        <dbReference type="Proteomes" id="UP000643207"/>
    </source>
</evidence>
<dbReference type="InterPro" id="IPR002372">
    <property type="entry name" value="PQQ_rpt_dom"/>
</dbReference>
<dbReference type="RefSeq" id="WP_201823336.1">
    <property type="nucleotide sequence ID" value="NZ_JAERRA010000001.1"/>
</dbReference>
<dbReference type="InterPro" id="IPR018391">
    <property type="entry name" value="PQQ_b-propeller_rpt"/>
</dbReference>
<dbReference type="SMART" id="SM00564">
    <property type="entry name" value="PQQ"/>
    <property type="match status" value="6"/>
</dbReference>
<keyword evidence="4" id="KW-0732">Signal</keyword>
<evidence type="ECO:0000256" key="1">
    <source>
        <dbReference type="ARBA" id="ARBA00001931"/>
    </source>
</evidence>